<protein>
    <submittedName>
        <fullName evidence="2">Uncharacterized protein</fullName>
    </submittedName>
</protein>
<evidence type="ECO:0000313" key="2">
    <source>
        <dbReference type="EMBL" id="AMD88011.1"/>
    </source>
</evidence>
<keyword evidence="1" id="KW-0472">Membrane</keyword>
<dbReference type="RefSeq" id="WP_067943213.1">
    <property type="nucleotide sequence ID" value="NZ_CP014228.1"/>
</dbReference>
<evidence type="ECO:0000313" key="3">
    <source>
        <dbReference type="Proteomes" id="UP000065220"/>
    </source>
</evidence>
<evidence type="ECO:0000256" key="1">
    <source>
        <dbReference type="SAM" id="Phobius"/>
    </source>
</evidence>
<dbReference type="Proteomes" id="UP000065220">
    <property type="component" value="Chromosome"/>
</dbReference>
<dbReference type="KEGG" id="ard:AXF14_11030"/>
<name>A0A120KLM5_ACTRD</name>
<keyword evidence="1" id="KW-0812">Transmembrane</keyword>
<dbReference type="EMBL" id="CP014228">
    <property type="protein sequence ID" value="AMD88011.1"/>
    <property type="molecule type" value="Genomic_DNA"/>
</dbReference>
<organism evidence="2 3">
    <name type="scientific">Actinomyces radicidentis</name>
    <dbReference type="NCBI Taxonomy" id="111015"/>
    <lineage>
        <taxon>Bacteria</taxon>
        <taxon>Bacillati</taxon>
        <taxon>Actinomycetota</taxon>
        <taxon>Actinomycetes</taxon>
        <taxon>Actinomycetales</taxon>
        <taxon>Actinomycetaceae</taxon>
        <taxon>Actinomyces</taxon>
    </lineage>
</organism>
<gene>
    <name evidence="2" type="ORF">AXF14_11030</name>
</gene>
<reference evidence="3" key="1">
    <citation type="submission" date="2016-02" db="EMBL/GenBank/DDBJ databases">
        <authorList>
            <person name="Holder M.E."/>
            <person name="Ajami N.J."/>
            <person name="Petrosino J.F."/>
        </authorList>
    </citation>
    <scope>NUCLEOTIDE SEQUENCE [LARGE SCALE GENOMIC DNA]</scope>
    <source>
        <strain evidence="3">CCUG 36733</strain>
    </source>
</reference>
<accession>A0A120KLM5</accession>
<proteinExistence type="predicted"/>
<keyword evidence="1" id="KW-1133">Transmembrane helix</keyword>
<keyword evidence="3" id="KW-1185">Reference proteome</keyword>
<dbReference type="AlphaFoldDB" id="A0A120KLM5"/>
<sequence>MSSALQLINIGPAALAPLLATTGLERLGATGALAVTAATAAAGVVVLGTAPRLRRLGMPTEW</sequence>
<feature type="transmembrane region" description="Helical" evidence="1">
    <location>
        <begin position="30"/>
        <end position="50"/>
    </location>
</feature>